<name>A0A8G2FWN0_PICTO</name>
<gene>
    <name evidence="1" type="ORF">SAMN02745355_0709</name>
</gene>
<protein>
    <submittedName>
        <fullName evidence="1">Uncharacterized protein</fullName>
    </submittedName>
</protein>
<dbReference type="AlphaFoldDB" id="A0A8G2FWN0"/>
<dbReference type="RefSeq" id="WP_084272665.1">
    <property type="nucleotide sequence ID" value="NZ_FWYE01000001.1"/>
</dbReference>
<dbReference type="EMBL" id="FWYE01000001">
    <property type="protein sequence ID" value="SMD30798.1"/>
    <property type="molecule type" value="Genomic_DNA"/>
</dbReference>
<sequence length="351" mass="41290">MAKNYNYCPLSYENNLFFSLVDYRNNYFTSNNINNIIKFYDSFQDREQLIKWMKERPKGNCAIREIEGRKDVIVIIPTIDADSKLANNCKDNIFKGLHIIFVESGYNNFYFNYAHNCNVGVKKALEYNPKWIILSNDDMYKIDSINILLEDLEKMDPDNVITVYINKSNYHSTKRRIVEKRIMYNYIILLKRLLVNGSKLYKFTSKKIELEKKLKCIYMVIPNKQVFNFLTKGKITLTVGMSFQIFGISFFKKYGDSIFDETFINDAEDIDLSFRLFMDRARVEKSKFRIGDMIGSSLGSYKNERFNLLGLGINDKNMLPGVIRELRSISNSAYFNLKILDKYYATTHFNI</sequence>
<keyword evidence="2" id="KW-1185">Reference proteome</keyword>
<dbReference type="InterPro" id="IPR029044">
    <property type="entry name" value="Nucleotide-diphossugar_trans"/>
</dbReference>
<dbReference type="SUPFAM" id="SSF53448">
    <property type="entry name" value="Nucleotide-diphospho-sugar transferases"/>
    <property type="match status" value="1"/>
</dbReference>
<evidence type="ECO:0000313" key="1">
    <source>
        <dbReference type="EMBL" id="SMD30798.1"/>
    </source>
</evidence>
<dbReference type="Proteomes" id="UP000192315">
    <property type="component" value="Unassembled WGS sequence"/>
</dbReference>
<evidence type="ECO:0000313" key="2">
    <source>
        <dbReference type="Proteomes" id="UP000192315"/>
    </source>
</evidence>
<comment type="caution">
    <text evidence="1">The sequence shown here is derived from an EMBL/GenBank/DDBJ whole genome shotgun (WGS) entry which is preliminary data.</text>
</comment>
<proteinExistence type="predicted"/>
<reference evidence="1 2" key="1">
    <citation type="submission" date="2017-04" db="EMBL/GenBank/DDBJ databases">
        <authorList>
            <person name="Varghese N."/>
            <person name="Submissions S."/>
        </authorList>
    </citation>
    <scope>NUCLEOTIDE SEQUENCE [LARGE SCALE GENOMIC DNA]</scope>
    <source>
        <strain evidence="1 2">DSM 9789</strain>
    </source>
</reference>
<organism evidence="1 2">
    <name type="scientific">Picrophilus torridus (strain ATCC 700027 / DSM 9790 / JCM 10055 / NBRC 100828 / KAW 2/3)</name>
    <dbReference type="NCBI Taxonomy" id="1122961"/>
    <lineage>
        <taxon>Archaea</taxon>
        <taxon>Methanobacteriati</taxon>
        <taxon>Thermoplasmatota</taxon>
        <taxon>Thermoplasmata</taxon>
        <taxon>Thermoplasmatales</taxon>
        <taxon>Picrophilaceae</taxon>
        <taxon>Picrophilus</taxon>
    </lineage>
</organism>
<accession>A0A8G2FWN0</accession>